<dbReference type="Pfam" id="PF19498">
    <property type="entry name" value="DUF6033"/>
    <property type="match status" value="1"/>
</dbReference>
<dbReference type="OrthoDB" id="2066328at2"/>
<proteinExistence type="predicted"/>
<evidence type="ECO:0000256" key="1">
    <source>
        <dbReference type="SAM" id="MobiDB-lite"/>
    </source>
</evidence>
<accession>A0A2K4ZFG2</accession>
<dbReference type="Proteomes" id="UP000236311">
    <property type="component" value="Unassembled WGS sequence"/>
</dbReference>
<organism evidence="2 3">
    <name type="scientific">Acetatifactor muris</name>
    <dbReference type="NCBI Taxonomy" id="879566"/>
    <lineage>
        <taxon>Bacteria</taxon>
        <taxon>Bacillati</taxon>
        <taxon>Bacillota</taxon>
        <taxon>Clostridia</taxon>
        <taxon>Lachnospirales</taxon>
        <taxon>Lachnospiraceae</taxon>
        <taxon>Acetatifactor</taxon>
    </lineage>
</organism>
<feature type="compositionally biased region" description="Basic and acidic residues" evidence="1">
    <location>
        <begin position="155"/>
        <end position="167"/>
    </location>
</feature>
<protein>
    <submittedName>
        <fullName evidence="2">Uncharacterized protein</fullName>
    </submittedName>
</protein>
<reference evidence="2 3" key="1">
    <citation type="submission" date="2018-01" db="EMBL/GenBank/DDBJ databases">
        <authorList>
            <person name="Gaut B.S."/>
            <person name="Morton B.R."/>
            <person name="Clegg M.T."/>
            <person name="Duvall M.R."/>
        </authorList>
    </citation>
    <scope>NUCLEOTIDE SEQUENCE [LARGE SCALE GENOMIC DNA]</scope>
    <source>
        <strain evidence="2">GP69</strain>
    </source>
</reference>
<keyword evidence="3" id="KW-1185">Reference proteome</keyword>
<evidence type="ECO:0000313" key="3">
    <source>
        <dbReference type="Proteomes" id="UP000236311"/>
    </source>
</evidence>
<evidence type="ECO:0000313" key="2">
    <source>
        <dbReference type="EMBL" id="SOY29213.1"/>
    </source>
</evidence>
<dbReference type="CDD" id="cd22249">
    <property type="entry name" value="UDM1_RNF168_RNF169-like"/>
    <property type="match status" value="1"/>
</dbReference>
<feature type="region of interest" description="Disordered" evidence="1">
    <location>
        <begin position="142"/>
        <end position="167"/>
    </location>
</feature>
<name>A0A2K4ZFG2_9FIRM</name>
<feature type="compositionally biased region" description="Polar residues" evidence="1">
    <location>
        <begin position="142"/>
        <end position="154"/>
    </location>
</feature>
<dbReference type="AlphaFoldDB" id="A0A2K4ZFG2"/>
<sequence length="239" mass="26083">MAMEITNNYSSYVASYTDTTKKTDSKAASEVKTNTSTNSKDKVQAYYEKLCKKFPNITFNTGSGLMSGNENKVVINLSSECLKKMANDPEFAKKVEFNLTGAVPGQNRMFAQAKADNAVIHGVTTVIDADGNASVTCGGMTRTSGSKQNSTTLNTEKKQKERLEKKREERKILEEKATKRQAEKRAEKKEQMEKLIEDRGADTFTVTATDTDVKSVTQNLIAAISGTSVSTGAGFDIKA</sequence>
<gene>
    <name evidence="2" type="ORF">AMURIS_01928</name>
</gene>
<dbReference type="EMBL" id="OFSM01000009">
    <property type="protein sequence ID" value="SOY29213.1"/>
    <property type="molecule type" value="Genomic_DNA"/>
</dbReference>
<dbReference type="RefSeq" id="WP_103239338.1">
    <property type="nucleotide sequence ID" value="NZ_JANJZD010000009.1"/>
</dbReference>
<dbReference type="InterPro" id="IPR046097">
    <property type="entry name" value="DUF6033"/>
</dbReference>